<organism evidence="6 7">
    <name type="scientific">Rhodococcus daqingensis</name>
    <dbReference type="NCBI Taxonomy" id="2479363"/>
    <lineage>
        <taxon>Bacteria</taxon>
        <taxon>Bacillati</taxon>
        <taxon>Actinomycetota</taxon>
        <taxon>Actinomycetes</taxon>
        <taxon>Mycobacteriales</taxon>
        <taxon>Nocardiaceae</taxon>
        <taxon>Rhodococcus</taxon>
    </lineage>
</organism>
<dbReference type="Gene3D" id="1.10.357.10">
    <property type="entry name" value="Tetracycline Repressor, domain 2"/>
    <property type="match status" value="1"/>
</dbReference>
<feature type="domain" description="HTH tetR-type" evidence="5">
    <location>
        <begin position="21"/>
        <end position="80"/>
    </location>
</feature>
<keyword evidence="2 4" id="KW-0238">DNA-binding</keyword>
<evidence type="ECO:0000256" key="3">
    <source>
        <dbReference type="ARBA" id="ARBA00023163"/>
    </source>
</evidence>
<dbReference type="PANTHER" id="PTHR30055">
    <property type="entry name" value="HTH-TYPE TRANSCRIPTIONAL REGULATOR RUTR"/>
    <property type="match status" value="1"/>
</dbReference>
<keyword evidence="1" id="KW-0805">Transcription regulation</keyword>
<sequence length="226" mass="24943">MAESTIVSTAPAARPLRADAERNRRKILDAAMELFASRGIDITLDDVARHAKVGVGTVYRRFTCKQELVDGVFEQSMDQIAEAAEAALRREDPWAALVDFIGLTSEWMSLSRGLGDVFFTTDEGREQVACARQRITPAIQQLVDRAKDAGALRPEIQVNDLFAVSCMLDAVIDFNRPVSPETWRRYLALVLDGMRADGTAREPLPLAPLTDEQVEVAKSARARARG</sequence>
<feature type="DNA-binding region" description="H-T-H motif" evidence="4">
    <location>
        <begin position="43"/>
        <end position="62"/>
    </location>
</feature>
<dbReference type="Proteomes" id="UP001596484">
    <property type="component" value="Unassembled WGS sequence"/>
</dbReference>
<dbReference type="RefSeq" id="WP_378406454.1">
    <property type="nucleotide sequence ID" value="NZ_JBHTCS010000017.1"/>
</dbReference>
<dbReference type="PRINTS" id="PR00455">
    <property type="entry name" value="HTHTETR"/>
</dbReference>
<evidence type="ECO:0000256" key="2">
    <source>
        <dbReference type="ARBA" id="ARBA00023125"/>
    </source>
</evidence>
<dbReference type="Pfam" id="PF00440">
    <property type="entry name" value="TetR_N"/>
    <property type="match status" value="1"/>
</dbReference>
<reference evidence="7" key="1">
    <citation type="journal article" date="2019" name="Int. J. Syst. Evol. Microbiol.">
        <title>The Global Catalogue of Microorganisms (GCM) 10K type strain sequencing project: providing services to taxonomists for standard genome sequencing and annotation.</title>
        <authorList>
            <consortium name="The Broad Institute Genomics Platform"/>
            <consortium name="The Broad Institute Genome Sequencing Center for Infectious Disease"/>
            <person name="Wu L."/>
            <person name="Ma J."/>
        </authorList>
    </citation>
    <scope>NUCLEOTIDE SEQUENCE [LARGE SCALE GENOMIC DNA]</scope>
    <source>
        <strain evidence="7">ICMP 19430</strain>
    </source>
</reference>
<evidence type="ECO:0000313" key="6">
    <source>
        <dbReference type="EMBL" id="MFC7449473.1"/>
    </source>
</evidence>
<proteinExistence type="predicted"/>
<dbReference type="InterPro" id="IPR009057">
    <property type="entry name" value="Homeodomain-like_sf"/>
</dbReference>
<dbReference type="Pfam" id="PF21597">
    <property type="entry name" value="TetR_C_43"/>
    <property type="match status" value="1"/>
</dbReference>
<dbReference type="InterPro" id="IPR001647">
    <property type="entry name" value="HTH_TetR"/>
</dbReference>
<comment type="caution">
    <text evidence="6">The sequence shown here is derived from an EMBL/GenBank/DDBJ whole genome shotgun (WGS) entry which is preliminary data.</text>
</comment>
<evidence type="ECO:0000256" key="1">
    <source>
        <dbReference type="ARBA" id="ARBA00023015"/>
    </source>
</evidence>
<dbReference type="SUPFAM" id="SSF46689">
    <property type="entry name" value="Homeodomain-like"/>
    <property type="match status" value="1"/>
</dbReference>
<dbReference type="PROSITE" id="PS50977">
    <property type="entry name" value="HTH_TETR_2"/>
    <property type="match status" value="1"/>
</dbReference>
<evidence type="ECO:0000313" key="7">
    <source>
        <dbReference type="Proteomes" id="UP001596484"/>
    </source>
</evidence>
<accession>A0ABW2S037</accession>
<dbReference type="EMBL" id="JBHTCS010000017">
    <property type="protein sequence ID" value="MFC7449473.1"/>
    <property type="molecule type" value="Genomic_DNA"/>
</dbReference>
<name>A0ABW2S037_9NOCA</name>
<dbReference type="InterPro" id="IPR036271">
    <property type="entry name" value="Tet_transcr_reg_TetR-rel_C_sf"/>
</dbReference>
<evidence type="ECO:0000259" key="5">
    <source>
        <dbReference type="PROSITE" id="PS50977"/>
    </source>
</evidence>
<keyword evidence="3" id="KW-0804">Transcription</keyword>
<keyword evidence="7" id="KW-1185">Reference proteome</keyword>
<evidence type="ECO:0000256" key="4">
    <source>
        <dbReference type="PROSITE-ProRule" id="PRU00335"/>
    </source>
</evidence>
<dbReference type="InterPro" id="IPR050109">
    <property type="entry name" value="HTH-type_TetR-like_transc_reg"/>
</dbReference>
<dbReference type="InterPro" id="IPR049445">
    <property type="entry name" value="TetR_SbtR-like_C"/>
</dbReference>
<dbReference type="PANTHER" id="PTHR30055:SF234">
    <property type="entry name" value="HTH-TYPE TRANSCRIPTIONAL REGULATOR BETI"/>
    <property type="match status" value="1"/>
</dbReference>
<dbReference type="SUPFAM" id="SSF48498">
    <property type="entry name" value="Tetracyclin repressor-like, C-terminal domain"/>
    <property type="match status" value="1"/>
</dbReference>
<gene>
    <name evidence="6" type="ORF">ACFQS9_16370</name>
</gene>
<protein>
    <submittedName>
        <fullName evidence="6">TetR/AcrR family transcriptional regulator</fullName>
    </submittedName>
</protein>